<feature type="transmembrane region" description="Helical" evidence="1">
    <location>
        <begin position="392"/>
        <end position="413"/>
    </location>
</feature>
<keyword evidence="1" id="KW-1133">Transmembrane helix</keyword>
<proteinExistence type="predicted"/>
<gene>
    <name evidence="2" type="ORF">B0T24DRAFT_609157</name>
</gene>
<accession>A0AAE0NN82</accession>
<feature type="transmembrane region" description="Helical" evidence="1">
    <location>
        <begin position="358"/>
        <end position="380"/>
    </location>
</feature>
<comment type="caution">
    <text evidence="2">The sequence shown here is derived from an EMBL/GenBank/DDBJ whole genome shotgun (WGS) entry which is preliminary data.</text>
</comment>
<organism evidence="2 3">
    <name type="scientific">Lasiosphaeria ovina</name>
    <dbReference type="NCBI Taxonomy" id="92902"/>
    <lineage>
        <taxon>Eukaryota</taxon>
        <taxon>Fungi</taxon>
        <taxon>Dikarya</taxon>
        <taxon>Ascomycota</taxon>
        <taxon>Pezizomycotina</taxon>
        <taxon>Sordariomycetes</taxon>
        <taxon>Sordariomycetidae</taxon>
        <taxon>Sordariales</taxon>
        <taxon>Lasiosphaeriaceae</taxon>
        <taxon>Lasiosphaeria</taxon>
    </lineage>
</organism>
<keyword evidence="3" id="KW-1185">Reference proteome</keyword>
<sequence length="451" mass="50056">MDILRQFADMEVDKMGHCFREAGSGPNIYTVLEASGEDSNHFRIREQSIRATDLKEWATKPGTLSANSTSMGGGFRLLEIKKDSGMSFDIEKENFDMVLNAFGIEPTLKLTDFTMGTGFFPSIDKSRIPSNSYQPLHSFLLIVCSEMNMFWSYEPRTCSTRVILFAKQLFMGYLHNSFIAAKRCFIHPLFPGLIALAAGHLSLNSTLTDDLKAVLSIEKITGTRLDIEEQTDNPSEDLYITLTKEAGRRSTSAANIGAMIRVIDDFTLALVSNSLGLKGIEVTRDRQEQFDEAWDEMAAAASLLQLHAQNMALNVAVIEKRVSLQMNILYNLIAKSDAGASISLAKAAKDDSSSMKTVAVVTMAFLPATFFAAVFAMPLLKWDASPVVQDNFWVYLAFALPSTALVFTIWVIITQRETIKKLLQTGILARLRKRQRGTEDGDMSEKDESTA</sequence>
<evidence type="ECO:0000313" key="3">
    <source>
        <dbReference type="Proteomes" id="UP001287356"/>
    </source>
</evidence>
<keyword evidence="1" id="KW-0812">Transmembrane</keyword>
<evidence type="ECO:0000313" key="2">
    <source>
        <dbReference type="EMBL" id="KAK3384634.1"/>
    </source>
</evidence>
<name>A0AAE0NN82_9PEZI</name>
<evidence type="ECO:0000256" key="1">
    <source>
        <dbReference type="SAM" id="Phobius"/>
    </source>
</evidence>
<reference evidence="2" key="1">
    <citation type="journal article" date="2023" name="Mol. Phylogenet. Evol.">
        <title>Genome-scale phylogeny and comparative genomics of the fungal order Sordariales.</title>
        <authorList>
            <person name="Hensen N."/>
            <person name="Bonometti L."/>
            <person name="Westerberg I."/>
            <person name="Brannstrom I.O."/>
            <person name="Guillou S."/>
            <person name="Cros-Aarteil S."/>
            <person name="Calhoun S."/>
            <person name="Haridas S."/>
            <person name="Kuo A."/>
            <person name="Mondo S."/>
            <person name="Pangilinan J."/>
            <person name="Riley R."/>
            <person name="LaButti K."/>
            <person name="Andreopoulos B."/>
            <person name="Lipzen A."/>
            <person name="Chen C."/>
            <person name="Yan M."/>
            <person name="Daum C."/>
            <person name="Ng V."/>
            <person name="Clum A."/>
            <person name="Steindorff A."/>
            <person name="Ohm R.A."/>
            <person name="Martin F."/>
            <person name="Silar P."/>
            <person name="Natvig D.O."/>
            <person name="Lalanne C."/>
            <person name="Gautier V."/>
            <person name="Ament-Velasquez S.L."/>
            <person name="Kruys A."/>
            <person name="Hutchinson M.I."/>
            <person name="Powell A.J."/>
            <person name="Barry K."/>
            <person name="Miller A.N."/>
            <person name="Grigoriev I.V."/>
            <person name="Debuchy R."/>
            <person name="Gladieux P."/>
            <person name="Hiltunen Thoren M."/>
            <person name="Johannesson H."/>
        </authorList>
    </citation>
    <scope>NUCLEOTIDE SEQUENCE</scope>
    <source>
        <strain evidence="2">CBS 958.72</strain>
    </source>
</reference>
<keyword evidence="1" id="KW-0472">Membrane</keyword>
<reference evidence="2" key="2">
    <citation type="submission" date="2023-06" db="EMBL/GenBank/DDBJ databases">
        <authorList>
            <consortium name="Lawrence Berkeley National Laboratory"/>
            <person name="Haridas S."/>
            <person name="Hensen N."/>
            <person name="Bonometti L."/>
            <person name="Westerberg I."/>
            <person name="Brannstrom I.O."/>
            <person name="Guillou S."/>
            <person name="Cros-Aarteil S."/>
            <person name="Calhoun S."/>
            <person name="Kuo A."/>
            <person name="Mondo S."/>
            <person name="Pangilinan J."/>
            <person name="Riley R."/>
            <person name="Labutti K."/>
            <person name="Andreopoulos B."/>
            <person name="Lipzen A."/>
            <person name="Chen C."/>
            <person name="Yanf M."/>
            <person name="Daum C."/>
            <person name="Ng V."/>
            <person name="Clum A."/>
            <person name="Steindorff A."/>
            <person name="Ohm R."/>
            <person name="Martin F."/>
            <person name="Silar P."/>
            <person name="Natvig D."/>
            <person name="Lalanne C."/>
            <person name="Gautier V."/>
            <person name="Ament-Velasquez S.L."/>
            <person name="Kruys A."/>
            <person name="Hutchinson M.I."/>
            <person name="Powell A.J."/>
            <person name="Barry K."/>
            <person name="Miller A.N."/>
            <person name="Grigoriev I.V."/>
            <person name="Debuchy R."/>
            <person name="Gladieux P."/>
            <person name="Thoren M.H."/>
            <person name="Johannesson H."/>
        </authorList>
    </citation>
    <scope>NUCLEOTIDE SEQUENCE</scope>
    <source>
        <strain evidence="2">CBS 958.72</strain>
    </source>
</reference>
<protein>
    <submittedName>
        <fullName evidence="2">Uncharacterized protein</fullName>
    </submittedName>
</protein>
<dbReference type="EMBL" id="JAULSN010000001">
    <property type="protein sequence ID" value="KAK3384634.1"/>
    <property type="molecule type" value="Genomic_DNA"/>
</dbReference>
<dbReference type="AlphaFoldDB" id="A0AAE0NN82"/>
<dbReference type="Gene3D" id="1.20.58.340">
    <property type="entry name" value="Magnesium transport protein CorA, transmembrane region"/>
    <property type="match status" value="1"/>
</dbReference>
<dbReference type="Proteomes" id="UP001287356">
    <property type="component" value="Unassembled WGS sequence"/>
</dbReference>